<name>A0A3R5QQX3_9CLOT</name>
<accession>A0A3R5QQX3</accession>
<evidence type="ECO:0000313" key="2">
    <source>
        <dbReference type="Proteomes" id="UP000286268"/>
    </source>
</evidence>
<dbReference type="Proteomes" id="UP000286268">
    <property type="component" value="Chromosome"/>
</dbReference>
<gene>
    <name evidence="1" type="ORF">C1I91_00940</name>
</gene>
<dbReference type="RefSeq" id="WP_128210812.1">
    <property type="nucleotide sequence ID" value="NZ_CP025746.1"/>
</dbReference>
<organism evidence="1 2">
    <name type="scientific">Clostridium manihotivorum</name>
    <dbReference type="NCBI Taxonomy" id="2320868"/>
    <lineage>
        <taxon>Bacteria</taxon>
        <taxon>Bacillati</taxon>
        <taxon>Bacillota</taxon>
        <taxon>Clostridia</taxon>
        <taxon>Eubacteriales</taxon>
        <taxon>Clostridiaceae</taxon>
        <taxon>Clostridium</taxon>
    </lineage>
</organism>
<dbReference type="EMBL" id="CP025746">
    <property type="protein sequence ID" value="QAA30362.1"/>
    <property type="molecule type" value="Genomic_DNA"/>
</dbReference>
<dbReference type="KEGG" id="cmah:C1I91_00940"/>
<protein>
    <submittedName>
        <fullName evidence="1">Uncharacterized protein</fullName>
    </submittedName>
</protein>
<dbReference type="AlphaFoldDB" id="A0A3R5QQX3"/>
<reference evidence="1 2" key="1">
    <citation type="submission" date="2018-01" db="EMBL/GenBank/DDBJ databases">
        <title>Genome Sequencing and Assembly of Anaerobacter polyendosporus strain CT4.</title>
        <authorList>
            <person name="Tachaapaikoon C."/>
            <person name="Sutheeworapong S."/>
            <person name="Jenjaroenpun P."/>
            <person name="Wongsurawat T."/>
            <person name="Nookeaw I."/>
            <person name="Cheawchanlertfa P."/>
            <person name="Kosugi A."/>
            <person name="Cheevadhanarak S."/>
            <person name="Ratanakhanokchai K."/>
        </authorList>
    </citation>
    <scope>NUCLEOTIDE SEQUENCE [LARGE SCALE GENOMIC DNA]</scope>
    <source>
        <strain evidence="1 2">CT4</strain>
    </source>
</reference>
<evidence type="ECO:0000313" key="1">
    <source>
        <dbReference type="EMBL" id="QAA30362.1"/>
    </source>
</evidence>
<keyword evidence="2" id="KW-1185">Reference proteome</keyword>
<proteinExistence type="predicted"/>
<sequence>MTNENKLSTKENKINWRKKVKINYSRSEYVKKYKSQTITSNSFKERLDNMINQYNIDKANLKRDNIQEAEYEIQYDIADLFCIMLKDFTQNPLYDGRDSLDKVTATNIIDYNNTIIKDIENLPDYLKFFIKNDENFKFNYALSKYAPLLLDRLTLLFATITLFSNSSSGNIMIDLIKSIDQWIDQYFTHYNELENYKNNSDIPILNISASNEINLESNAGYSIDLILERGFKKFYRNDNSFNSNIPKDLLDNILKNETKATNDNTDEIRSRYTEFLNRTYIPPKGLQKLESHYENIEKTVENIEDALKPSSIISLKDDYIRFVKSKLHEGLLNFNIYIANWFLQSNT</sequence>